<dbReference type="SUPFAM" id="SSF53098">
    <property type="entry name" value="Ribonuclease H-like"/>
    <property type="match status" value="1"/>
</dbReference>
<name>A0A4Y2AWJ0_ARAVE</name>
<keyword evidence="4" id="KW-1185">Reference proteome</keyword>
<dbReference type="InterPro" id="IPR036397">
    <property type="entry name" value="RNaseH_sf"/>
</dbReference>
<sequence length="180" mass="20081">MRVSGGVTSPHKKGSTSGEFAKSRILHESSNNTQPPARRHFFSPEVYTDGSKIDDQTGSDFCAIANETITKTWKAKFSPDNTVFQAEMLALKAAIQRAITANEEVNIFSDRESSLQDLKSFYVKSKITQEAQMILLENARIGLGWVKSHIGVKGNEIADTFARRQPRMEFQPAFHSQKVS</sequence>
<evidence type="ECO:0000313" key="3">
    <source>
        <dbReference type="EMBL" id="GBL84098.1"/>
    </source>
</evidence>
<comment type="caution">
    <text evidence="3">The sequence shown here is derived from an EMBL/GenBank/DDBJ whole genome shotgun (WGS) entry which is preliminary data.</text>
</comment>
<dbReference type="EMBL" id="BGPR01081706">
    <property type="protein sequence ID" value="GBL84098.1"/>
    <property type="molecule type" value="Genomic_DNA"/>
</dbReference>
<evidence type="ECO:0000259" key="2">
    <source>
        <dbReference type="PROSITE" id="PS50879"/>
    </source>
</evidence>
<organism evidence="3 4">
    <name type="scientific">Araneus ventricosus</name>
    <name type="common">Orbweaver spider</name>
    <name type="synonym">Epeira ventricosa</name>
    <dbReference type="NCBI Taxonomy" id="182803"/>
    <lineage>
        <taxon>Eukaryota</taxon>
        <taxon>Metazoa</taxon>
        <taxon>Ecdysozoa</taxon>
        <taxon>Arthropoda</taxon>
        <taxon>Chelicerata</taxon>
        <taxon>Arachnida</taxon>
        <taxon>Araneae</taxon>
        <taxon>Araneomorphae</taxon>
        <taxon>Entelegynae</taxon>
        <taxon>Araneoidea</taxon>
        <taxon>Araneidae</taxon>
        <taxon>Araneus</taxon>
    </lineage>
</organism>
<dbReference type="GO" id="GO:0004523">
    <property type="term" value="F:RNA-DNA hybrid ribonuclease activity"/>
    <property type="evidence" value="ECO:0007669"/>
    <property type="project" value="InterPro"/>
</dbReference>
<dbReference type="PROSITE" id="PS50879">
    <property type="entry name" value="RNASE_H_1"/>
    <property type="match status" value="1"/>
</dbReference>
<feature type="domain" description="RNase H type-1" evidence="2">
    <location>
        <begin position="40"/>
        <end position="167"/>
    </location>
</feature>
<dbReference type="OrthoDB" id="6437659at2759"/>
<dbReference type="InterPro" id="IPR002156">
    <property type="entry name" value="RNaseH_domain"/>
</dbReference>
<dbReference type="AlphaFoldDB" id="A0A4Y2AWJ0"/>
<dbReference type="InterPro" id="IPR012337">
    <property type="entry name" value="RNaseH-like_sf"/>
</dbReference>
<dbReference type="Pfam" id="PF00075">
    <property type="entry name" value="RNase_H"/>
    <property type="match status" value="1"/>
</dbReference>
<accession>A0A4Y2AWJ0</accession>
<dbReference type="Gene3D" id="3.30.420.10">
    <property type="entry name" value="Ribonuclease H-like superfamily/Ribonuclease H"/>
    <property type="match status" value="1"/>
</dbReference>
<dbReference type="GO" id="GO:0003676">
    <property type="term" value="F:nucleic acid binding"/>
    <property type="evidence" value="ECO:0007669"/>
    <property type="project" value="InterPro"/>
</dbReference>
<reference evidence="3 4" key="1">
    <citation type="journal article" date="2019" name="Sci. Rep.">
        <title>Orb-weaving spider Araneus ventricosus genome elucidates the spidroin gene catalogue.</title>
        <authorList>
            <person name="Kono N."/>
            <person name="Nakamura H."/>
            <person name="Ohtoshi R."/>
            <person name="Moran D.A.P."/>
            <person name="Shinohara A."/>
            <person name="Yoshida Y."/>
            <person name="Fujiwara M."/>
            <person name="Mori M."/>
            <person name="Tomita M."/>
            <person name="Arakawa K."/>
        </authorList>
    </citation>
    <scope>NUCLEOTIDE SEQUENCE [LARGE SCALE GENOMIC DNA]</scope>
</reference>
<dbReference type="Proteomes" id="UP000499080">
    <property type="component" value="Unassembled WGS sequence"/>
</dbReference>
<evidence type="ECO:0000256" key="1">
    <source>
        <dbReference type="SAM" id="MobiDB-lite"/>
    </source>
</evidence>
<evidence type="ECO:0000313" key="4">
    <source>
        <dbReference type="Proteomes" id="UP000499080"/>
    </source>
</evidence>
<feature type="region of interest" description="Disordered" evidence="1">
    <location>
        <begin position="1"/>
        <end position="22"/>
    </location>
</feature>
<dbReference type="CDD" id="cd09276">
    <property type="entry name" value="Rnase_HI_RT_non_LTR"/>
    <property type="match status" value="1"/>
</dbReference>
<proteinExistence type="predicted"/>
<gene>
    <name evidence="3" type="ORF">AVEN_96915_1</name>
</gene>
<protein>
    <recommendedName>
        <fullName evidence="2">RNase H type-1 domain-containing protein</fullName>
    </recommendedName>
</protein>